<name>A0A0C2WCB8_AMAMK</name>
<evidence type="ECO:0000256" key="1">
    <source>
        <dbReference type="SAM" id="MobiDB-lite"/>
    </source>
</evidence>
<keyword evidence="3" id="KW-1185">Reference proteome</keyword>
<evidence type="ECO:0000313" key="2">
    <source>
        <dbReference type="EMBL" id="KIL54226.1"/>
    </source>
</evidence>
<dbReference type="OrthoDB" id="3253434at2759"/>
<proteinExistence type="predicted"/>
<accession>A0A0C2WCB8</accession>
<dbReference type="AlphaFoldDB" id="A0A0C2WCB8"/>
<sequence length="458" mass="50314">MALPTRWSNESPQGTAFHEIVVLPTLAPQLAREYHFPGTPEHAQAALYAQAESLIMMLSIGISDTSLILVNDLTFYVLVIVEWTERAAKGGRNPRPKKVSESKNTPSSVEVLKISRSEFITAALSAHNYHKLYIPGPTAGPNMRVSWTGSPGGRTQAPVIEDDKDWKNLQDQLRAAVSRPRCKTNTVCVMFDLDSMDGYKNRKRALSPHLLHDRDSELDIGTHVPRIDAFSADQVALGRVIANIKAAWPCDEHSACFITKDSEHIVLNRFRLNAWGSAIIAGKCLPHQPPPDELVESWLGVKAAVATRVTKPRGHSGPYPMYSSDIRTAPEADSPSNLILTTMLAMLAQNMNQNRSSKSKVPTPPSSPICPSSPPPLLADELDKFLDAFGKAKNIPNEIISAAGVHLRSAHYMPDVIFESSVSVDRLRELTGFAEGEVHALKKFAREWSGKIAAKRAK</sequence>
<feature type="compositionally biased region" description="Pro residues" evidence="1">
    <location>
        <begin position="362"/>
        <end position="373"/>
    </location>
</feature>
<feature type="region of interest" description="Disordered" evidence="1">
    <location>
        <begin position="353"/>
        <end position="373"/>
    </location>
</feature>
<evidence type="ECO:0000313" key="3">
    <source>
        <dbReference type="Proteomes" id="UP000054549"/>
    </source>
</evidence>
<organism evidence="2 3">
    <name type="scientific">Amanita muscaria (strain Koide BX008)</name>
    <dbReference type="NCBI Taxonomy" id="946122"/>
    <lineage>
        <taxon>Eukaryota</taxon>
        <taxon>Fungi</taxon>
        <taxon>Dikarya</taxon>
        <taxon>Basidiomycota</taxon>
        <taxon>Agaricomycotina</taxon>
        <taxon>Agaricomycetes</taxon>
        <taxon>Agaricomycetidae</taxon>
        <taxon>Agaricales</taxon>
        <taxon>Pluteineae</taxon>
        <taxon>Amanitaceae</taxon>
        <taxon>Amanita</taxon>
    </lineage>
</organism>
<feature type="non-terminal residue" evidence="2">
    <location>
        <position position="458"/>
    </location>
</feature>
<gene>
    <name evidence="2" type="ORF">M378DRAFT_56843</name>
</gene>
<dbReference type="HOGENOM" id="CLU_042422_0_0_1"/>
<dbReference type="Proteomes" id="UP000054549">
    <property type="component" value="Unassembled WGS sequence"/>
</dbReference>
<reference evidence="2 3" key="1">
    <citation type="submission" date="2014-04" db="EMBL/GenBank/DDBJ databases">
        <title>Evolutionary Origins and Diversification of the Mycorrhizal Mutualists.</title>
        <authorList>
            <consortium name="DOE Joint Genome Institute"/>
            <consortium name="Mycorrhizal Genomics Consortium"/>
            <person name="Kohler A."/>
            <person name="Kuo A."/>
            <person name="Nagy L.G."/>
            <person name="Floudas D."/>
            <person name="Copeland A."/>
            <person name="Barry K.W."/>
            <person name="Cichocki N."/>
            <person name="Veneault-Fourrey C."/>
            <person name="LaButti K."/>
            <person name="Lindquist E.A."/>
            <person name="Lipzen A."/>
            <person name="Lundell T."/>
            <person name="Morin E."/>
            <person name="Murat C."/>
            <person name="Riley R."/>
            <person name="Ohm R."/>
            <person name="Sun H."/>
            <person name="Tunlid A."/>
            <person name="Henrissat B."/>
            <person name="Grigoriev I.V."/>
            <person name="Hibbett D.S."/>
            <person name="Martin F."/>
        </authorList>
    </citation>
    <scope>NUCLEOTIDE SEQUENCE [LARGE SCALE GENOMIC DNA]</scope>
    <source>
        <strain evidence="2 3">Koide BX008</strain>
    </source>
</reference>
<protein>
    <submittedName>
        <fullName evidence="2">Uncharacterized protein</fullName>
    </submittedName>
</protein>
<dbReference type="EMBL" id="KN818873">
    <property type="protein sequence ID" value="KIL54226.1"/>
    <property type="molecule type" value="Genomic_DNA"/>
</dbReference>
<dbReference type="InParanoid" id="A0A0C2WCB8"/>